<dbReference type="GeneID" id="39598020"/>
<dbReference type="Proteomes" id="UP000283841">
    <property type="component" value="Unassembled WGS sequence"/>
</dbReference>
<feature type="region of interest" description="Disordered" evidence="1">
    <location>
        <begin position="1"/>
        <end position="131"/>
    </location>
</feature>
<gene>
    <name evidence="2" type="ORF">C8Q69DRAFT_441374</name>
</gene>
<evidence type="ECO:0000313" key="3">
    <source>
        <dbReference type="Proteomes" id="UP000283841"/>
    </source>
</evidence>
<feature type="compositionally biased region" description="Polar residues" evidence="1">
    <location>
        <begin position="74"/>
        <end position="85"/>
    </location>
</feature>
<organism evidence="2 3">
    <name type="scientific">Byssochlamys spectabilis</name>
    <name type="common">Paecilomyces variotii</name>
    <dbReference type="NCBI Taxonomy" id="264951"/>
    <lineage>
        <taxon>Eukaryota</taxon>
        <taxon>Fungi</taxon>
        <taxon>Dikarya</taxon>
        <taxon>Ascomycota</taxon>
        <taxon>Pezizomycotina</taxon>
        <taxon>Eurotiomycetes</taxon>
        <taxon>Eurotiomycetidae</taxon>
        <taxon>Eurotiales</taxon>
        <taxon>Thermoascaceae</taxon>
        <taxon>Paecilomyces</taxon>
    </lineage>
</organism>
<sequence>MASTSTSTSASTSEQSDNIQSKIPIIILNSDDSSSSSSDDDDDDVQIISVRSVQNNKKNHHHGEKNAPGPSDANVYQESITSSQPPKRLRSLERAETNSSPPPKKQRRSTEPEPQNGPDMPPCNTSGITMGQFNERYGSRITAETPIRPSDPEDKNNNIHPSPSPYTKEFFIDLADTISIIFPIGSFASKHNCSPAEVSRAISAVVTSPLLDPELHESCSWGDGSSSAMSIEEYGRMMVDIWKQRYRKMVIADEDVSWGGLNGDGGSSGRGERDVADVEKDEPTTTRRWMERDVFGIYVECEPSVGEQSSVIEV</sequence>
<keyword evidence="3" id="KW-1185">Reference proteome</keyword>
<evidence type="ECO:0000313" key="2">
    <source>
        <dbReference type="EMBL" id="RWR00340.1"/>
    </source>
</evidence>
<dbReference type="AlphaFoldDB" id="A0A443I8B9"/>
<comment type="caution">
    <text evidence="2">The sequence shown here is derived from an EMBL/GenBank/DDBJ whole genome shotgun (WGS) entry which is preliminary data.</text>
</comment>
<dbReference type="RefSeq" id="XP_028489984.1">
    <property type="nucleotide sequence ID" value="XM_028628743.1"/>
</dbReference>
<feature type="region of interest" description="Disordered" evidence="1">
    <location>
        <begin position="144"/>
        <end position="163"/>
    </location>
</feature>
<proteinExistence type="predicted"/>
<evidence type="ECO:0000256" key="1">
    <source>
        <dbReference type="SAM" id="MobiDB-lite"/>
    </source>
</evidence>
<feature type="compositionally biased region" description="Basic and acidic residues" evidence="1">
    <location>
        <begin position="270"/>
        <end position="284"/>
    </location>
</feature>
<dbReference type="EMBL" id="RCNU01000001">
    <property type="protein sequence ID" value="RWR00340.1"/>
    <property type="molecule type" value="Genomic_DNA"/>
</dbReference>
<feature type="compositionally biased region" description="Low complexity" evidence="1">
    <location>
        <begin position="1"/>
        <end position="13"/>
    </location>
</feature>
<name>A0A443I8B9_BYSSP</name>
<protein>
    <submittedName>
        <fullName evidence="2">Uncharacterized protein</fullName>
    </submittedName>
</protein>
<dbReference type="VEuPathDB" id="FungiDB:C8Q69DRAFT_441374"/>
<feature type="region of interest" description="Disordered" evidence="1">
    <location>
        <begin position="261"/>
        <end position="284"/>
    </location>
</feature>
<reference evidence="2 3" key="1">
    <citation type="journal article" date="2018" name="Front. Microbiol.">
        <title>Genomic and genetic insights into a cosmopolitan fungus, Paecilomyces variotii (Eurotiales).</title>
        <authorList>
            <person name="Urquhart A.S."/>
            <person name="Mondo S.J."/>
            <person name="Makela M.R."/>
            <person name="Hane J.K."/>
            <person name="Wiebenga A."/>
            <person name="He G."/>
            <person name="Mihaltcheva S."/>
            <person name="Pangilinan J."/>
            <person name="Lipzen A."/>
            <person name="Barry K."/>
            <person name="de Vries R.P."/>
            <person name="Grigoriev I.V."/>
            <person name="Idnurm A."/>
        </authorList>
    </citation>
    <scope>NUCLEOTIDE SEQUENCE [LARGE SCALE GENOMIC DNA]</scope>
    <source>
        <strain evidence="2 3">CBS 101075</strain>
    </source>
</reference>
<accession>A0A443I8B9</accession>